<keyword evidence="3 12" id="KW-0378">Hydrolase</keyword>
<evidence type="ECO:0000313" key="12">
    <source>
        <dbReference type="EMBL" id="MBK4714167.1"/>
    </source>
</evidence>
<reference evidence="12" key="1">
    <citation type="submission" date="2021-01" db="EMBL/GenBank/DDBJ databases">
        <title>Intestinitalea alba gen. nov., sp. nov., a novel genus of the family Enterobacteriaceae, isolated from the gut of the plastic-eating mealworm Tenebrio molitor L.</title>
        <authorList>
            <person name="Yang Y."/>
        </authorList>
    </citation>
    <scope>NUCLEOTIDE SEQUENCE</scope>
    <source>
        <strain evidence="12">BIT-L3</strain>
    </source>
</reference>
<comment type="similarity">
    <text evidence="1 9">Belongs to the peptidase S11 family.</text>
</comment>
<evidence type="ECO:0000256" key="9">
    <source>
        <dbReference type="RuleBase" id="RU004016"/>
    </source>
</evidence>
<dbReference type="InterPro" id="IPR018044">
    <property type="entry name" value="Peptidase_S11"/>
</dbReference>
<dbReference type="EC" id="3.4.21.-" evidence="12"/>
<evidence type="ECO:0000256" key="8">
    <source>
        <dbReference type="PIRSR" id="PIRSR618044-2"/>
    </source>
</evidence>
<dbReference type="GO" id="GO:0009252">
    <property type="term" value="P:peptidoglycan biosynthetic process"/>
    <property type="evidence" value="ECO:0007669"/>
    <property type="project" value="UniProtKB-KW"/>
</dbReference>
<dbReference type="PANTHER" id="PTHR21581">
    <property type="entry name" value="D-ALANYL-D-ALANINE CARBOXYPEPTIDASE"/>
    <property type="match status" value="1"/>
</dbReference>
<evidence type="ECO:0000313" key="13">
    <source>
        <dbReference type="Proteomes" id="UP000659047"/>
    </source>
</evidence>
<dbReference type="InterPro" id="IPR001967">
    <property type="entry name" value="Peptidase_S11_N"/>
</dbReference>
<feature type="active site" description="Proton acceptor" evidence="7">
    <location>
        <position position="67"/>
    </location>
</feature>
<keyword evidence="4" id="KW-0133">Cell shape</keyword>
<dbReference type="AlphaFoldDB" id="A0A8K0XWF4"/>
<dbReference type="EMBL" id="JAEPBH010000003">
    <property type="protein sequence ID" value="MBK4714167.1"/>
    <property type="molecule type" value="Genomic_DNA"/>
</dbReference>
<evidence type="ECO:0000256" key="5">
    <source>
        <dbReference type="ARBA" id="ARBA00022984"/>
    </source>
</evidence>
<evidence type="ECO:0000256" key="10">
    <source>
        <dbReference type="SAM" id="SignalP"/>
    </source>
</evidence>
<dbReference type="RefSeq" id="WP_238712173.1">
    <property type="nucleotide sequence ID" value="NZ_JAEPBH010000003.1"/>
</dbReference>
<keyword evidence="13" id="KW-1185">Reference proteome</keyword>
<proteinExistence type="inferred from homology"/>
<feature type="active site" evidence="7">
    <location>
        <position position="124"/>
    </location>
</feature>
<evidence type="ECO:0000256" key="1">
    <source>
        <dbReference type="ARBA" id="ARBA00007164"/>
    </source>
</evidence>
<evidence type="ECO:0000256" key="4">
    <source>
        <dbReference type="ARBA" id="ARBA00022960"/>
    </source>
</evidence>
<dbReference type="GO" id="GO:0008360">
    <property type="term" value="P:regulation of cell shape"/>
    <property type="evidence" value="ECO:0007669"/>
    <property type="project" value="UniProtKB-KW"/>
</dbReference>
<comment type="caution">
    <text evidence="12">The sequence shown here is derived from an EMBL/GenBank/DDBJ whole genome shotgun (WGS) entry which is preliminary data.</text>
</comment>
<feature type="active site" description="Proton acceptor" evidence="7">
    <location>
        <position position="70"/>
    </location>
</feature>
<gene>
    <name evidence="12" type="primary">pbpG</name>
    <name evidence="12" type="ORF">JJB97_02215</name>
</gene>
<organism evidence="12 13">
    <name type="scientific">Tenebrionibacter intestinalis</name>
    <dbReference type="NCBI Taxonomy" id="2799638"/>
    <lineage>
        <taxon>Bacteria</taxon>
        <taxon>Pseudomonadati</taxon>
        <taxon>Pseudomonadota</taxon>
        <taxon>Gammaproteobacteria</taxon>
        <taxon>Enterobacterales</taxon>
        <taxon>Enterobacteriaceae</taxon>
        <taxon>Tenebrionibacter/Tenebrionicola group</taxon>
        <taxon>Tenebrionibacter</taxon>
    </lineage>
</organism>
<accession>A0A8K0XWF4</accession>
<dbReference type="GO" id="GO:0009002">
    <property type="term" value="F:serine-type D-Ala-D-Ala carboxypeptidase activity"/>
    <property type="evidence" value="ECO:0007669"/>
    <property type="project" value="InterPro"/>
</dbReference>
<dbReference type="PRINTS" id="PR00725">
    <property type="entry name" value="DADACBPTASE1"/>
</dbReference>
<dbReference type="InterPro" id="IPR012338">
    <property type="entry name" value="Beta-lactam/transpept-like"/>
</dbReference>
<dbReference type="GO" id="GO:0071555">
    <property type="term" value="P:cell wall organization"/>
    <property type="evidence" value="ECO:0007669"/>
    <property type="project" value="UniProtKB-KW"/>
</dbReference>
<dbReference type="PANTHER" id="PTHR21581:SF26">
    <property type="entry name" value="D-ALANYL-D-ALANINE ENDOPEPTIDASE"/>
    <property type="match status" value="1"/>
</dbReference>
<feature type="chain" id="PRO_5035420156" evidence="10">
    <location>
        <begin position="25"/>
        <end position="305"/>
    </location>
</feature>
<dbReference type="Pfam" id="PF00768">
    <property type="entry name" value="Peptidase_S11"/>
    <property type="match status" value="1"/>
</dbReference>
<keyword evidence="2 10" id="KW-0732">Signal</keyword>
<dbReference type="NCBIfam" id="NF008668">
    <property type="entry name" value="PRK11669.1"/>
    <property type="match status" value="1"/>
</dbReference>
<dbReference type="GO" id="GO:0006508">
    <property type="term" value="P:proteolysis"/>
    <property type="evidence" value="ECO:0007669"/>
    <property type="project" value="InterPro"/>
</dbReference>
<dbReference type="Gene3D" id="3.40.710.10">
    <property type="entry name" value="DD-peptidase/beta-lactamase superfamily"/>
    <property type="match status" value="1"/>
</dbReference>
<evidence type="ECO:0000256" key="3">
    <source>
        <dbReference type="ARBA" id="ARBA00022801"/>
    </source>
</evidence>
<sequence>MPKFPVFFLSLALLCALPPAPGAAAVQDVAASVAQPQIAAGSAMIVDLSTHEVLYSSHPDLVRPVASISKLMTALVVLDAHQPLDEKISVDISRTPEMKGVYSRVRLNSEISRHDMLLLALMSSENRAAASLAHHYPGGYDAFIRAMNAKARALGMTHTRFVEPTGLSAQNVSTARDLIKLLMATRQYPLLGQLSTTRENMATFSKPAYTLPFRNTNHLVYRDNWDIQLTKTGFTNAAGHCLVMRTVINQRPVALVVMDAFGKYTHFADASRLRTWLETGEIKPVPASALAYKRERAGQLTASND</sequence>
<dbReference type="Proteomes" id="UP000659047">
    <property type="component" value="Unassembled WGS sequence"/>
</dbReference>
<dbReference type="SUPFAM" id="SSF56601">
    <property type="entry name" value="beta-lactamase/transpeptidase-like"/>
    <property type="match status" value="1"/>
</dbReference>
<keyword evidence="5" id="KW-0573">Peptidoglycan synthesis</keyword>
<name>A0A8K0XWF4_9ENTR</name>
<feature type="domain" description="Peptidase S11 D-alanyl-D-alanine carboxypeptidase A N-terminal" evidence="11">
    <location>
        <begin position="31"/>
        <end position="261"/>
    </location>
</feature>
<evidence type="ECO:0000256" key="6">
    <source>
        <dbReference type="ARBA" id="ARBA00023316"/>
    </source>
</evidence>
<feature type="signal peptide" evidence="10">
    <location>
        <begin position="1"/>
        <end position="24"/>
    </location>
</feature>
<keyword evidence="6" id="KW-0961">Cell wall biogenesis/degradation</keyword>
<feature type="binding site" evidence="8">
    <location>
        <position position="231"/>
    </location>
    <ligand>
        <name>substrate</name>
    </ligand>
</feature>
<evidence type="ECO:0000256" key="2">
    <source>
        <dbReference type="ARBA" id="ARBA00022729"/>
    </source>
</evidence>
<evidence type="ECO:0000259" key="11">
    <source>
        <dbReference type="Pfam" id="PF00768"/>
    </source>
</evidence>
<protein>
    <submittedName>
        <fullName evidence="12">D-alanyl-D-alanine endopeptidase</fullName>
        <ecNumber evidence="12">3.4.21.-</ecNumber>
    </submittedName>
</protein>
<evidence type="ECO:0000256" key="7">
    <source>
        <dbReference type="PIRSR" id="PIRSR618044-1"/>
    </source>
</evidence>